<dbReference type="AlphaFoldDB" id="A0A9P6CMD6"/>
<accession>A0A9P6CMD6</accession>
<dbReference type="EMBL" id="MU155568">
    <property type="protein sequence ID" value="KAF9472176.1"/>
    <property type="molecule type" value="Genomic_DNA"/>
</dbReference>
<dbReference type="Pfam" id="PF01753">
    <property type="entry name" value="zf-MYND"/>
    <property type="match status" value="1"/>
</dbReference>
<reference evidence="6" key="1">
    <citation type="submission" date="2020-11" db="EMBL/GenBank/DDBJ databases">
        <authorList>
            <consortium name="DOE Joint Genome Institute"/>
            <person name="Ahrendt S."/>
            <person name="Riley R."/>
            <person name="Andreopoulos W."/>
            <person name="Labutti K."/>
            <person name="Pangilinan J."/>
            <person name="Ruiz-Duenas F.J."/>
            <person name="Barrasa J.M."/>
            <person name="Sanchez-Garcia M."/>
            <person name="Camarero S."/>
            <person name="Miyauchi S."/>
            <person name="Serrano A."/>
            <person name="Linde D."/>
            <person name="Babiker R."/>
            <person name="Drula E."/>
            <person name="Ayuso-Fernandez I."/>
            <person name="Pacheco R."/>
            <person name="Padilla G."/>
            <person name="Ferreira P."/>
            <person name="Barriuso J."/>
            <person name="Kellner H."/>
            <person name="Castanera R."/>
            <person name="Alfaro M."/>
            <person name="Ramirez L."/>
            <person name="Pisabarro A.G."/>
            <person name="Kuo A."/>
            <person name="Tritt A."/>
            <person name="Lipzen A."/>
            <person name="He G."/>
            <person name="Yan M."/>
            <person name="Ng V."/>
            <person name="Cullen D."/>
            <person name="Martin F."/>
            <person name="Rosso M.-N."/>
            <person name="Henrissat B."/>
            <person name="Hibbett D."/>
            <person name="Martinez A.T."/>
            <person name="Grigoriev I.V."/>
        </authorList>
    </citation>
    <scope>NUCLEOTIDE SEQUENCE</scope>
    <source>
        <strain evidence="6">CIRM-BRFM 674</strain>
    </source>
</reference>
<keyword evidence="2 4" id="KW-0863">Zinc-finger</keyword>
<keyword evidence="1" id="KW-0479">Metal-binding</keyword>
<proteinExistence type="predicted"/>
<dbReference type="GO" id="GO:0008270">
    <property type="term" value="F:zinc ion binding"/>
    <property type="evidence" value="ECO:0007669"/>
    <property type="project" value="UniProtKB-KW"/>
</dbReference>
<name>A0A9P6CMD6_9AGAR</name>
<evidence type="ECO:0000256" key="2">
    <source>
        <dbReference type="ARBA" id="ARBA00022771"/>
    </source>
</evidence>
<dbReference type="SUPFAM" id="SSF144232">
    <property type="entry name" value="HIT/MYND zinc finger-like"/>
    <property type="match status" value="1"/>
</dbReference>
<feature type="domain" description="MYND-type" evidence="5">
    <location>
        <begin position="398"/>
        <end position="444"/>
    </location>
</feature>
<evidence type="ECO:0000256" key="3">
    <source>
        <dbReference type="ARBA" id="ARBA00022833"/>
    </source>
</evidence>
<dbReference type="Gene3D" id="6.10.140.2220">
    <property type="match status" value="1"/>
</dbReference>
<organism evidence="6 7">
    <name type="scientific">Pholiota conissans</name>
    <dbReference type="NCBI Taxonomy" id="109636"/>
    <lineage>
        <taxon>Eukaryota</taxon>
        <taxon>Fungi</taxon>
        <taxon>Dikarya</taxon>
        <taxon>Basidiomycota</taxon>
        <taxon>Agaricomycotina</taxon>
        <taxon>Agaricomycetes</taxon>
        <taxon>Agaricomycetidae</taxon>
        <taxon>Agaricales</taxon>
        <taxon>Agaricineae</taxon>
        <taxon>Strophariaceae</taxon>
        <taxon>Pholiota</taxon>
    </lineage>
</organism>
<dbReference type="OrthoDB" id="2854872at2759"/>
<dbReference type="PROSITE" id="PS50865">
    <property type="entry name" value="ZF_MYND_2"/>
    <property type="match status" value="1"/>
</dbReference>
<sequence length="581" mass="66909">MALILKDSHSPSQPVLDAEDSNFCARCALGAVSMGLERGYAVKESKVLWAGLAEDLEFWSSQMRFWFAVRTKEETRQLLDRINRCSCRMSDPKIREYHRNGRSEEERICKTIGQETQTSGIVYVDYLISTMAIVLERTNFKSVVKRTTRRWPTCPEDLMPFGPRALVDSIIVWSHFISDIAMFSFTALCVRLCGSLLIPHVIESSLTRCAIDAGRKLFDRTWSSIRLRASLKRKKMGEAFVYQIELLLSYFRILFESQDVDKQAMILNGHELKAVQIFSLLAYAADDPRLLLDKYRIPAVKALSKQGFRIYRFMRLYIDPLPTVLLHPEICNLDAVPVRTDEKYVPAEAARLNAELAAGRELTVEENARRQYLLLYAPQARQAISYIRRIRFKLDCSSFNCPNSIHSVGKTFQRCAGCGLAAYCSKACQQAAWSAEHLPHKKVCKIVRNALDAAGIDLIFRFAEDNRDDLIIEKWKRAEVTIFDMFEIVEWASYKKYSSSLPEKRECEPGYLDYEEKLAELSKDGASEDFHSRQDRARIPVFEERVLPRLQRVSFQGTRISSTGWRFSSRMTISLFPFRYL</sequence>
<keyword evidence="3" id="KW-0862">Zinc</keyword>
<evidence type="ECO:0000256" key="1">
    <source>
        <dbReference type="ARBA" id="ARBA00022723"/>
    </source>
</evidence>
<protein>
    <recommendedName>
        <fullName evidence="5">MYND-type domain-containing protein</fullName>
    </recommendedName>
</protein>
<evidence type="ECO:0000256" key="4">
    <source>
        <dbReference type="PROSITE-ProRule" id="PRU00134"/>
    </source>
</evidence>
<dbReference type="InterPro" id="IPR002893">
    <property type="entry name" value="Znf_MYND"/>
</dbReference>
<evidence type="ECO:0000259" key="5">
    <source>
        <dbReference type="PROSITE" id="PS50865"/>
    </source>
</evidence>
<dbReference type="Proteomes" id="UP000807469">
    <property type="component" value="Unassembled WGS sequence"/>
</dbReference>
<gene>
    <name evidence="6" type="ORF">BDN70DRAFT_495928</name>
</gene>
<evidence type="ECO:0000313" key="6">
    <source>
        <dbReference type="EMBL" id="KAF9472176.1"/>
    </source>
</evidence>
<comment type="caution">
    <text evidence="6">The sequence shown here is derived from an EMBL/GenBank/DDBJ whole genome shotgun (WGS) entry which is preliminary data.</text>
</comment>
<evidence type="ECO:0000313" key="7">
    <source>
        <dbReference type="Proteomes" id="UP000807469"/>
    </source>
</evidence>
<keyword evidence="7" id="KW-1185">Reference proteome</keyword>